<gene>
    <name evidence="2" type="ORF">K504DRAFT_502640</name>
</gene>
<reference evidence="2" key="1">
    <citation type="journal article" date="2020" name="Stud. Mycol.">
        <title>101 Dothideomycetes genomes: a test case for predicting lifestyles and emergence of pathogens.</title>
        <authorList>
            <person name="Haridas S."/>
            <person name="Albert R."/>
            <person name="Binder M."/>
            <person name="Bloem J."/>
            <person name="Labutti K."/>
            <person name="Salamov A."/>
            <person name="Andreopoulos B."/>
            <person name="Baker S."/>
            <person name="Barry K."/>
            <person name="Bills G."/>
            <person name="Bluhm B."/>
            <person name="Cannon C."/>
            <person name="Castanera R."/>
            <person name="Culley D."/>
            <person name="Daum C."/>
            <person name="Ezra D."/>
            <person name="Gonzalez J."/>
            <person name="Henrissat B."/>
            <person name="Kuo A."/>
            <person name="Liang C."/>
            <person name="Lipzen A."/>
            <person name="Lutzoni F."/>
            <person name="Magnuson J."/>
            <person name="Mondo S."/>
            <person name="Nolan M."/>
            <person name="Ohm R."/>
            <person name="Pangilinan J."/>
            <person name="Park H.-J."/>
            <person name="Ramirez L."/>
            <person name="Alfaro M."/>
            <person name="Sun H."/>
            <person name="Tritt A."/>
            <person name="Yoshinaga Y."/>
            <person name="Zwiers L.-H."/>
            <person name="Turgeon B."/>
            <person name="Goodwin S."/>
            <person name="Spatafora J."/>
            <person name="Crous P."/>
            <person name="Grigoriev I."/>
        </authorList>
    </citation>
    <scope>NUCLEOTIDE SEQUENCE</scope>
    <source>
        <strain evidence="2">CBS 279.74</strain>
    </source>
</reference>
<dbReference type="EMBL" id="MU005771">
    <property type="protein sequence ID" value="KAF2708617.1"/>
    <property type="molecule type" value="Genomic_DNA"/>
</dbReference>
<feature type="compositionally biased region" description="Polar residues" evidence="1">
    <location>
        <begin position="343"/>
        <end position="352"/>
    </location>
</feature>
<evidence type="ECO:0000313" key="2">
    <source>
        <dbReference type="EMBL" id="KAF2708617.1"/>
    </source>
</evidence>
<evidence type="ECO:0000313" key="3">
    <source>
        <dbReference type="Proteomes" id="UP000799428"/>
    </source>
</evidence>
<dbReference type="Proteomes" id="UP000799428">
    <property type="component" value="Unassembled WGS sequence"/>
</dbReference>
<protein>
    <submittedName>
        <fullName evidence="2">Uncharacterized protein</fullName>
    </submittedName>
</protein>
<feature type="region of interest" description="Disordered" evidence="1">
    <location>
        <begin position="333"/>
        <end position="357"/>
    </location>
</feature>
<keyword evidence="3" id="KW-1185">Reference proteome</keyword>
<proteinExistence type="predicted"/>
<dbReference type="AlphaFoldDB" id="A0A6G1K8C6"/>
<organism evidence="2 3">
    <name type="scientific">Pleomassaria siparia CBS 279.74</name>
    <dbReference type="NCBI Taxonomy" id="1314801"/>
    <lineage>
        <taxon>Eukaryota</taxon>
        <taxon>Fungi</taxon>
        <taxon>Dikarya</taxon>
        <taxon>Ascomycota</taxon>
        <taxon>Pezizomycotina</taxon>
        <taxon>Dothideomycetes</taxon>
        <taxon>Pleosporomycetidae</taxon>
        <taxon>Pleosporales</taxon>
        <taxon>Pleomassariaceae</taxon>
        <taxon>Pleomassaria</taxon>
    </lineage>
</organism>
<name>A0A6G1K8C6_9PLEO</name>
<accession>A0A6G1K8C6</accession>
<evidence type="ECO:0000256" key="1">
    <source>
        <dbReference type="SAM" id="MobiDB-lite"/>
    </source>
</evidence>
<sequence>MNKVMNNIYTEAGFTVYFASAANGQQTVKKGRLDQLDSALDFLTLIYLATVLSSAMNKDGDSEAPDKPEVHARRITVFIRPSPRYCISSPTLLHPQTPQYSNYLLFGIVEMDYPAWNRENLLNQPGSSLSHEKFAHAGLRRYLPTPNKTSSLAANISGLSHCQLQPCDQNQPLTRTIKSRRNCLHRQVSRNNAVYVPRTESANELTIMRAWLDEWNRDEWKEDYPNDTGFHLQEPIYIDADSHAAEVEYLGLEYQGKEYDCPPGAMQQMMKAKPLSRPEHNRGINRYFADCETQQIQKRGPNTEIDNHYLDYPQENPIEADLEGFIYEENRKPLQPGLHDPRLTQSSYTYEESGNDDEDNMMSLCEEFMTLSLDSFSEAL</sequence>